<keyword evidence="2" id="KW-1185">Reference proteome</keyword>
<dbReference type="Proteomes" id="UP001431783">
    <property type="component" value="Unassembled WGS sequence"/>
</dbReference>
<dbReference type="SUPFAM" id="SSF56219">
    <property type="entry name" value="DNase I-like"/>
    <property type="match status" value="1"/>
</dbReference>
<name>A0AAW1V9L6_9CUCU</name>
<reference evidence="1 2" key="1">
    <citation type="submission" date="2023-03" db="EMBL/GenBank/DDBJ databases">
        <title>Genome insight into feeding habits of ladybird beetles.</title>
        <authorList>
            <person name="Li H.-S."/>
            <person name="Huang Y.-H."/>
            <person name="Pang H."/>
        </authorList>
    </citation>
    <scope>NUCLEOTIDE SEQUENCE [LARGE SCALE GENOMIC DNA]</scope>
    <source>
        <strain evidence="1">SYSU_2023b</strain>
        <tissue evidence="1">Whole body</tissue>
    </source>
</reference>
<dbReference type="InterPro" id="IPR036691">
    <property type="entry name" value="Endo/exonu/phosph_ase_sf"/>
</dbReference>
<accession>A0AAW1V9L6</accession>
<comment type="caution">
    <text evidence="1">The sequence shown here is derived from an EMBL/GenBank/DDBJ whole genome shotgun (WGS) entry which is preliminary data.</text>
</comment>
<sequence>MANVQFFEELEESLGIVYTDDDYLIWTGDFNIDPYVDTCQSKYLDDILKTLVQTFNEPPCVTQVSLRKIDLFSCSETLVIGSCKVKDTNIDIDHLIVETILILNSLNEVSIVHTLRCFKHFNREILHER</sequence>
<gene>
    <name evidence="1" type="ORF">WA026_004291</name>
</gene>
<dbReference type="EMBL" id="JARQZJ010000122">
    <property type="protein sequence ID" value="KAK9889007.1"/>
    <property type="molecule type" value="Genomic_DNA"/>
</dbReference>
<proteinExistence type="predicted"/>
<protein>
    <submittedName>
        <fullName evidence="1">Uncharacterized protein</fullName>
    </submittedName>
</protein>
<evidence type="ECO:0000313" key="2">
    <source>
        <dbReference type="Proteomes" id="UP001431783"/>
    </source>
</evidence>
<evidence type="ECO:0000313" key="1">
    <source>
        <dbReference type="EMBL" id="KAK9889007.1"/>
    </source>
</evidence>
<organism evidence="1 2">
    <name type="scientific">Henosepilachna vigintioctopunctata</name>
    <dbReference type="NCBI Taxonomy" id="420089"/>
    <lineage>
        <taxon>Eukaryota</taxon>
        <taxon>Metazoa</taxon>
        <taxon>Ecdysozoa</taxon>
        <taxon>Arthropoda</taxon>
        <taxon>Hexapoda</taxon>
        <taxon>Insecta</taxon>
        <taxon>Pterygota</taxon>
        <taxon>Neoptera</taxon>
        <taxon>Endopterygota</taxon>
        <taxon>Coleoptera</taxon>
        <taxon>Polyphaga</taxon>
        <taxon>Cucujiformia</taxon>
        <taxon>Coccinelloidea</taxon>
        <taxon>Coccinellidae</taxon>
        <taxon>Epilachninae</taxon>
        <taxon>Epilachnini</taxon>
        <taxon>Henosepilachna</taxon>
    </lineage>
</organism>
<dbReference type="AlphaFoldDB" id="A0AAW1V9L6"/>